<comment type="caution">
    <text evidence="3">The sequence shown here is derived from an EMBL/GenBank/DDBJ whole genome shotgun (WGS) entry which is preliminary data.</text>
</comment>
<dbReference type="InterPro" id="IPR005240">
    <property type="entry name" value="DUF389"/>
</dbReference>
<organism evidence="3 4">
    <name type="scientific">Stakelama pacifica</name>
    <dbReference type="NCBI Taxonomy" id="517720"/>
    <lineage>
        <taxon>Bacteria</taxon>
        <taxon>Pseudomonadati</taxon>
        <taxon>Pseudomonadota</taxon>
        <taxon>Alphaproteobacteria</taxon>
        <taxon>Sphingomonadales</taxon>
        <taxon>Sphingomonadaceae</taxon>
        <taxon>Stakelama</taxon>
    </lineage>
</organism>
<feature type="transmembrane region" description="Helical" evidence="2">
    <location>
        <begin position="136"/>
        <end position="154"/>
    </location>
</feature>
<sequence length="511" mass="53736">MSSGAILQSNPILTWWREHVVAGVDHVRVLDKVRAESGWSGRYMFMTLMSAGIAVLGLLLSSPAVVIGAMLISPLMGPIIGMGFGLATFDTAEIRASAVALAIGIILAVVFTAAVVMLSPLQNVTEEIAARTRPNLFDLMVALFSALAGAYAMVRGREGTIVGVAIATALMPPLAVMGYGLATLNWTVLGGSSLLFFTNLMTIALAAAVMARLYGFGSDLSPQHTLLQTLVGIAVLIALAIPLGISLYNIAWEATASRQAQNVVMSQFGGDARLSQIDFHPDTKPIRVSATVLTPQFRPDAQSDAQRTLERLLGRPVQVALEQYRVGTSQAAEAEQIASAQANARQLAADKVAMRTSEQLALIAGVTQGNVLLDRDHQRAVVTAKPLPDTGLEAYRTLEKRVSDAATGWSVELIPPPASLPDVSFAKPQQKAEGEEEPAAPKPDASGEAAIATAVWAAKRLNVPIGVAGDKDRVAAVVEALTKAGVDAHEVSGKSGSDGTVRMVWLAPEAE</sequence>
<accession>A0A4V3BTI8</accession>
<dbReference type="EMBL" id="SNWD01000005">
    <property type="protein sequence ID" value="TDN82908.1"/>
    <property type="molecule type" value="Genomic_DNA"/>
</dbReference>
<feature type="transmembrane region" description="Helical" evidence="2">
    <location>
        <begin position="226"/>
        <end position="248"/>
    </location>
</feature>
<feature type="transmembrane region" description="Helical" evidence="2">
    <location>
        <begin position="96"/>
        <end position="116"/>
    </location>
</feature>
<feature type="transmembrane region" description="Helical" evidence="2">
    <location>
        <begin position="194"/>
        <end position="214"/>
    </location>
</feature>
<dbReference type="PANTHER" id="PTHR20992">
    <property type="entry name" value="AT15442P-RELATED"/>
    <property type="match status" value="1"/>
</dbReference>
<dbReference type="PANTHER" id="PTHR20992:SF9">
    <property type="entry name" value="AT15442P-RELATED"/>
    <property type="match status" value="1"/>
</dbReference>
<proteinExistence type="predicted"/>
<keyword evidence="2" id="KW-0812">Transmembrane</keyword>
<feature type="transmembrane region" description="Helical" evidence="2">
    <location>
        <begin position="43"/>
        <end position="60"/>
    </location>
</feature>
<keyword evidence="2" id="KW-0472">Membrane</keyword>
<dbReference type="RefSeq" id="WP_133495452.1">
    <property type="nucleotide sequence ID" value="NZ_BMLU01000005.1"/>
</dbReference>
<dbReference type="OrthoDB" id="9790659at2"/>
<protein>
    <submittedName>
        <fullName evidence="3">Putative hydrophobic protein (TIGR00271 family)</fullName>
    </submittedName>
</protein>
<gene>
    <name evidence="3" type="ORF">EV664_105105</name>
</gene>
<keyword evidence="2" id="KW-1133">Transmembrane helix</keyword>
<feature type="transmembrane region" description="Helical" evidence="2">
    <location>
        <begin position="66"/>
        <end position="89"/>
    </location>
</feature>
<dbReference type="Pfam" id="PF04087">
    <property type="entry name" value="DUF389"/>
    <property type="match status" value="1"/>
</dbReference>
<evidence type="ECO:0000256" key="2">
    <source>
        <dbReference type="SAM" id="Phobius"/>
    </source>
</evidence>
<evidence type="ECO:0000256" key="1">
    <source>
        <dbReference type="SAM" id="MobiDB-lite"/>
    </source>
</evidence>
<dbReference type="Proteomes" id="UP000295493">
    <property type="component" value="Unassembled WGS sequence"/>
</dbReference>
<dbReference type="AlphaFoldDB" id="A0A4V3BTI8"/>
<keyword evidence="4" id="KW-1185">Reference proteome</keyword>
<evidence type="ECO:0000313" key="4">
    <source>
        <dbReference type="Proteomes" id="UP000295493"/>
    </source>
</evidence>
<feature type="transmembrane region" description="Helical" evidence="2">
    <location>
        <begin position="161"/>
        <end position="182"/>
    </location>
</feature>
<reference evidence="3 4" key="1">
    <citation type="submission" date="2019-03" db="EMBL/GenBank/DDBJ databases">
        <title>Genomic Encyclopedia of Type Strains, Phase IV (KMG-IV): sequencing the most valuable type-strain genomes for metagenomic binning, comparative biology and taxonomic classification.</title>
        <authorList>
            <person name="Goeker M."/>
        </authorList>
    </citation>
    <scope>NUCLEOTIDE SEQUENCE [LARGE SCALE GENOMIC DNA]</scope>
    <source>
        <strain evidence="3 4">DSM 25059</strain>
    </source>
</reference>
<evidence type="ECO:0000313" key="3">
    <source>
        <dbReference type="EMBL" id="TDN82908.1"/>
    </source>
</evidence>
<feature type="region of interest" description="Disordered" evidence="1">
    <location>
        <begin position="420"/>
        <end position="447"/>
    </location>
</feature>
<name>A0A4V3BTI8_9SPHN</name>